<feature type="region of interest" description="Disordered" evidence="1">
    <location>
        <begin position="58"/>
        <end position="81"/>
    </location>
</feature>
<dbReference type="EMBL" id="JANPWB010000015">
    <property type="protein sequence ID" value="KAJ1091125.1"/>
    <property type="molecule type" value="Genomic_DNA"/>
</dbReference>
<feature type="compositionally biased region" description="Basic and acidic residues" evidence="1">
    <location>
        <begin position="60"/>
        <end position="81"/>
    </location>
</feature>
<keyword evidence="3" id="KW-1185">Reference proteome</keyword>
<reference evidence="2" key="1">
    <citation type="journal article" date="2022" name="bioRxiv">
        <title>Sequencing and chromosome-scale assembly of the giantPleurodeles waltlgenome.</title>
        <authorList>
            <person name="Brown T."/>
            <person name="Elewa A."/>
            <person name="Iarovenko S."/>
            <person name="Subramanian E."/>
            <person name="Araus A.J."/>
            <person name="Petzold A."/>
            <person name="Susuki M."/>
            <person name="Suzuki K.-i.T."/>
            <person name="Hayashi T."/>
            <person name="Toyoda A."/>
            <person name="Oliveira C."/>
            <person name="Osipova E."/>
            <person name="Leigh N.D."/>
            <person name="Simon A."/>
            <person name="Yun M.H."/>
        </authorList>
    </citation>
    <scope>NUCLEOTIDE SEQUENCE</scope>
    <source>
        <strain evidence="2">20211129_DDA</strain>
        <tissue evidence="2">Liver</tissue>
    </source>
</reference>
<evidence type="ECO:0000256" key="1">
    <source>
        <dbReference type="SAM" id="MobiDB-lite"/>
    </source>
</evidence>
<name>A0AAV7LHQ0_PLEWA</name>
<organism evidence="2 3">
    <name type="scientific">Pleurodeles waltl</name>
    <name type="common">Iberian ribbed newt</name>
    <dbReference type="NCBI Taxonomy" id="8319"/>
    <lineage>
        <taxon>Eukaryota</taxon>
        <taxon>Metazoa</taxon>
        <taxon>Chordata</taxon>
        <taxon>Craniata</taxon>
        <taxon>Vertebrata</taxon>
        <taxon>Euteleostomi</taxon>
        <taxon>Amphibia</taxon>
        <taxon>Batrachia</taxon>
        <taxon>Caudata</taxon>
        <taxon>Salamandroidea</taxon>
        <taxon>Salamandridae</taxon>
        <taxon>Pleurodelinae</taxon>
        <taxon>Pleurodeles</taxon>
    </lineage>
</organism>
<sequence length="81" mass="8285">MTGHAKPLFGTVLGPPCGLGAVNDTGLSEPAESAERIAVRPAASPPHVVAAKMVPGDAAGSKKLELHQKAAERPRGETEIH</sequence>
<dbReference type="AlphaFoldDB" id="A0AAV7LHQ0"/>
<evidence type="ECO:0000313" key="2">
    <source>
        <dbReference type="EMBL" id="KAJ1091125.1"/>
    </source>
</evidence>
<protein>
    <submittedName>
        <fullName evidence="2">Uncharacterized protein</fullName>
    </submittedName>
</protein>
<evidence type="ECO:0000313" key="3">
    <source>
        <dbReference type="Proteomes" id="UP001066276"/>
    </source>
</evidence>
<comment type="caution">
    <text evidence="2">The sequence shown here is derived from an EMBL/GenBank/DDBJ whole genome shotgun (WGS) entry which is preliminary data.</text>
</comment>
<accession>A0AAV7LHQ0</accession>
<proteinExistence type="predicted"/>
<gene>
    <name evidence="2" type="ORF">NDU88_004252</name>
</gene>
<dbReference type="Proteomes" id="UP001066276">
    <property type="component" value="Chromosome 11"/>
</dbReference>